<dbReference type="AlphaFoldDB" id="A0A1X1ZTF5"/>
<dbReference type="Pfam" id="PF07929">
    <property type="entry name" value="PRiA4_ORF3"/>
    <property type="match status" value="1"/>
</dbReference>
<accession>A0A1X1ZTF5</accession>
<evidence type="ECO:0000256" key="1">
    <source>
        <dbReference type="SAM" id="MobiDB-lite"/>
    </source>
</evidence>
<dbReference type="InterPro" id="IPR024047">
    <property type="entry name" value="MM3350-like_sf"/>
</dbReference>
<protein>
    <recommendedName>
        <fullName evidence="2">Plasmid pRiA4b Orf3-like domain-containing protein</fullName>
    </recommendedName>
</protein>
<proteinExistence type="predicted"/>
<dbReference type="STRING" id="153971.AWC19_03325"/>
<evidence type="ECO:0000259" key="2">
    <source>
        <dbReference type="Pfam" id="PF07929"/>
    </source>
</evidence>
<evidence type="ECO:0000313" key="3">
    <source>
        <dbReference type="EMBL" id="ORW26726.1"/>
    </source>
</evidence>
<dbReference type="Gene3D" id="3.10.290.30">
    <property type="entry name" value="MM3350-like"/>
    <property type="match status" value="1"/>
</dbReference>
<organism evidence="3 4">
    <name type="scientific">Mycobacterium palustre</name>
    <dbReference type="NCBI Taxonomy" id="153971"/>
    <lineage>
        <taxon>Bacteria</taxon>
        <taxon>Bacillati</taxon>
        <taxon>Actinomycetota</taxon>
        <taxon>Actinomycetes</taxon>
        <taxon>Mycobacteriales</taxon>
        <taxon>Mycobacteriaceae</taxon>
        <taxon>Mycobacterium</taxon>
        <taxon>Mycobacterium simiae complex</taxon>
    </lineage>
</organism>
<feature type="domain" description="Plasmid pRiA4b Orf3-like" evidence="2">
    <location>
        <begin position="26"/>
        <end position="113"/>
    </location>
</feature>
<comment type="caution">
    <text evidence="3">The sequence shown here is derived from an EMBL/GenBank/DDBJ whole genome shotgun (WGS) entry which is preliminary data.</text>
</comment>
<reference evidence="3 4" key="1">
    <citation type="submission" date="2016-01" db="EMBL/GenBank/DDBJ databases">
        <title>The new phylogeny of the genus Mycobacterium.</title>
        <authorList>
            <person name="Tarcisio F."/>
            <person name="Conor M."/>
            <person name="Antonella G."/>
            <person name="Elisabetta G."/>
            <person name="Giulia F.S."/>
            <person name="Sara T."/>
            <person name="Anna F."/>
            <person name="Clotilde B."/>
            <person name="Roberto B."/>
            <person name="Veronica D.S."/>
            <person name="Fabio R."/>
            <person name="Monica P."/>
            <person name="Olivier J."/>
            <person name="Enrico T."/>
            <person name="Nicola S."/>
        </authorList>
    </citation>
    <scope>NUCLEOTIDE SEQUENCE [LARGE SCALE GENOMIC DNA]</scope>
    <source>
        <strain evidence="3 4">DSM 44572</strain>
    </source>
</reference>
<evidence type="ECO:0000313" key="4">
    <source>
        <dbReference type="Proteomes" id="UP000193529"/>
    </source>
</evidence>
<dbReference type="OrthoDB" id="9816539at2"/>
<keyword evidence="4" id="KW-1185">Reference proteome</keyword>
<feature type="region of interest" description="Disordered" evidence="1">
    <location>
        <begin position="146"/>
        <end position="177"/>
    </location>
</feature>
<dbReference type="Proteomes" id="UP000193529">
    <property type="component" value="Unassembled WGS sequence"/>
</dbReference>
<dbReference type="EMBL" id="LQPJ01000076">
    <property type="protein sequence ID" value="ORW26726.1"/>
    <property type="molecule type" value="Genomic_DNA"/>
</dbReference>
<dbReference type="SUPFAM" id="SSF159941">
    <property type="entry name" value="MM3350-like"/>
    <property type="match status" value="1"/>
</dbReference>
<dbReference type="InterPro" id="IPR012912">
    <property type="entry name" value="Plasmid_pRiA4b_Orf3-like"/>
</dbReference>
<sequence>MARTWLSIRVDLVSGRGEHYWPRPGRVFAASRSHRFSQLAEAIDTAFARWDRAHLHKFEFADGRAIGQPEFDDFDTGILDGETTKLSTLSLGERFVYEFDFGDGWTHLCEVASERIDPEAELGIVPRSPLPYWGWGVIPDQYGRRWIDDDGGSAEPPDPGFSDLPPLQPGWGLQGRD</sequence>
<name>A0A1X1ZTF5_9MYCO</name>
<gene>
    <name evidence="3" type="ORF">AWC19_03325</name>
</gene>
<dbReference type="RefSeq" id="WP_085077467.1">
    <property type="nucleotide sequence ID" value="NZ_JACKRZ010000366.1"/>
</dbReference>